<accession>A0AAV4NF06</accession>
<protein>
    <submittedName>
        <fullName evidence="1">Uncharacterized protein</fullName>
    </submittedName>
</protein>
<dbReference type="AlphaFoldDB" id="A0AAV4NF06"/>
<gene>
    <name evidence="1" type="ORF">CEXT_185631</name>
</gene>
<evidence type="ECO:0000313" key="2">
    <source>
        <dbReference type="Proteomes" id="UP001054945"/>
    </source>
</evidence>
<keyword evidence="2" id="KW-1185">Reference proteome</keyword>
<organism evidence="1 2">
    <name type="scientific">Caerostris extrusa</name>
    <name type="common">Bark spider</name>
    <name type="synonym">Caerostris bankana</name>
    <dbReference type="NCBI Taxonomy" id="172846"/>
    <lineage>
        <taxon>Eukaryota</taxon>
        <taxon>Metazoa</taxon>
        <taxon>Ecdysozoa</taxon>
        <taxon>Arthropoda</taxon>
        <taxon>Chelicerata</taxon>
        <taxon>Arachnida</taxon>
        <taxon>Araneae</taxon>
        <taxon>Araneomorphae</taxon>
        <taxon>Entelegynae</taxon>
        <taxon>Araneoidea</taxon>
        <taxon>Araneidae</taxon>
        <taxon>Caerostris</taxon>
    </lineage>
</organism>
<proteinExistence type="predicted"/>
<dbReference type="EMBL" id="BPLR01003193">
    <property type="protein sequence ID" value="GIX82004.1"/>
    <property type="molecule type" value="Genomic_DNA"/>
</dbReference>
<sequence length="342" mass="39100">LLAPKSSQSGRPLKRSRSFGRDYFTPWAAEKWRHVIHLPDLEHSHFKWGQLWSVRRPPSVPPRERPRGFRPLCDASAKEAIRNAGAGVYSMDFALPHAIGRNFDNFDDEMVAISVALDKIEHSEKENIVTSHASKSCSLWNVDWATISSTPTSRPSLESSSCPGYPSGYALMPCPPESPCALPPCSPSPHSTLSLRSPCPVSTSGHRHLHVHLHTVRVFFAHGVRHRQHCGGPGRGEERLANKLLNDIQLIHMEFYFLGDIRKLIQILNTDSCILNICDYKLIRFFHFRFVFEWHNAKRIEISRQREFGSSENDYSRRCIPEGETGWILRTRLRREQSGFRT</sequence>
<name>A0AAV4NF06_CAEEX</name>
<evidence type="ECO:0000313" key="1">
    <source>
        <dbReference type="EMBL" id="GIX82004.1"/>
    </source>
</evidence>
<reference evidence="1 2" key="1">
    <citation type="submission" date="2021-06" db="EMBL/GenBank/DDBJ databases">
        <title>Caerostris extrusa draft genome.</title>
        <authorList>
            <person name="Kono N."/>
            <person name="Arakawa K."/>
        </authorList>
    </citation>
    <scope>NUCLEOTIDE SEQUENCE [LARGE SCALE GENOMIC DNA]</scope>
</reference>
<feature type="non-terminal residue" evidence="1">
    <location>
        <position position="1"/>
    </location>
</feature>
<comment type="caution">
    <text evidence="1">The sequence shown here is derived from an EMBL/GenBank/DDBJ whole genome shotgun (WGS) entry which is preliminary data.</text>
</comment>
<dbReference type="Proteomes" id="UP001054945">
    <property type="component" value="Unassembled WGS sequence"/>
</dbReference>